<dbReference type="InterPro" id="IPR019468">
    <property type="entry name" value="AdenyloSucc_lyase_C"/>
</dbReference>
<dbReference type="Proteomes" id="UP000626844">
    <property type="component" value="Unassembled WGS sequence"/>
</dbReference>
<dbReference type="CDD" id="cd01597">
    <property type="entry name" value="pCLME"/>
    <property type="match status" value="1"/>
</dbReference>
<dbReference type="PANTHER" id="PTHR43172:SF1">
    <property type="entry name" value="ADENYLOSUCCINATE LYASE"/>
    <property type="match status" value="1"/>
</dbReference>
<reference evidence="4" key="1">
    <citation type="submission" date="2020-09" db="EMBL/GenBank/DDBJ databases">
        <title>A novel bacterium of genus Bacillus, isolated from South China Sea.</title>
        <authorList>
            <person name="Huang H."/>
            <person name="Mo K."/>
            <person name="Hu Y."/>
        </authorList>
    </citation>
    <scope>NUCLEOTIDE SEQUENCE</scope>
    <source>
        <strain evidence="4">IB182487</strain>
    </source>
</reference>
<dbReference type="SMART" id="SM00998">
    <property type="entry name" value="ADSL_C"/>
    <property type="match status" value="1"/>
</dbReference>
<gene>
    <name evidence="4" type="ORF">IC621_16240</name>
</gene>
<keyword evidence="1" id="KW-0658">Purine biosynthesis</keyword>
<feature type="domain" description="Adenylosuccinate lyase C-terminal" evidence="3">
    <location>
        <begin position="365"/>
        <end position="444"/>
    </location>
</feature>
<dbReference type="SUPFAM" id="SSF48557">
    <property type="entry name" value="L-aspartase-like"/>
    <property type="match status" value="1"/>
</dbReference>
<dbReference type="RefSeq" id="WP_191159384.1">
    <property type="nucleotide sequence ID" value="NZ_JACXAI010000022.1"/>
</dbReference>
<dbReference type="PANTHER" id="PTHR43172">
    <property type="entry name" value="ADENYLOSUCCINATE LYASE"/>
    <property type="match status" value="1"/>
</dbReference>
<dbReference type="InterPro" id="IPR004769">
    <property type="entry name" value="Pur_lyase"/>
</dbReference>
<organism evidence="4 5">
    <name type="scientific">Metabacillus arenae</name>
    <dbReference type="NCBI Taxonomy" id="2771434"/>
    <lineage>
        <taxon>Bacteria</taxon>
        <taxon>Bacillati</taxon>
        <taxon>Bacillota</taxon>
        <taxon>Bacilli</taxon>
        <taxon>Bacillales</taxon>
        <taxon>Bacillaceae</taxon>
        <taxon>Metabacillus</taxon>
    </lineage>
</organism>
<dbReference type="GO" id="GO:0070626">
    <property type="term" value="F:(S)-2-(5-amino-1-(5-phospho-D-ribosyl)imidazole-4-carboxamido) succinate lyase (fumarate-forming) activity"/>
    <property type="evidence" value="ECO:0007669"/>
    <property type="project" value="TreeGrafter"/>
</dbReference>
<protein>
    <submittedName>
        <fullName evidence="4">Adenylosuccinate lyase</fullName>
        <ecNumber evidence="4">4.3.2.2</ecNumber>
    </submittedName>
</protein>
<dbReference type="Pfam" id="PF00206">
    <property type="entry name" value="Lyase_1"/>
    <property type="match status" value="1"/>
</dbReference>
<dbReference type="GO" id="GO:0004018">
    <property type="term" value="F:N6-(1,2-dicarboxyethyl)AMP AMP-lyase (fumarate-forming) activity"/>
    <property type="evidence" value="ECO:0007669"/>
    <property type="project" value="InterPro"/>
</dbReference>
<dbReference type="InterPro" id="IPR000362">
    <property type="entry name" value="Fumarate_lyase_fam"/>
</dbReference>
<dbReference type="EMBL" id="JACXAI010000022">
    <property type="protein sequence ID" value="MBD1381783.1"/>
    <property type="molecule type" value="Genomic_DNA"/>
</dbReference>
<keyword evidence="5" id="KW-1185">Reference proteome</keyword>
<dbReference type="EC" id="4.3.2.2" evidence="4"/>
<accession>A0A926RXE4</accession>
<evidence type="ECO:0000259" key="3">
    <source>
        <dbReference type="SMART" id="SM00998"/>
    </source>
</evidence>
<evidence type="ECO:0000256" key="1">
    <source>
        <dbReference type="ARBA" id="ARBA00022755"/>
    </source>
</evidence>
<proteinExistence type="predicted"/>
<evidence type="ECO:0000313" key="4">
    <source>
        <dbReference type="EMBL" id="MBD1381783.1"/>
    </source>
</evidence>
<evidence type="ECO:0000313" key="5">
    <source>
        <dbReference type="Proteomes" id="UP000626844"/>
    </source>
</evidence>
<dbReference type="PRINTS" id="PR00145">
    <property type="entry name" value="ARGSUCLYASE"/>
</dbReference>
<comment type="caution">
    <text evidence="4">The sequence shown here is derived from an EMBL/GenBank/DDBJ whole genome shotgun (WGS) entry which is preliminary data.</text>
</comment>
<dbReference type="Gene3D" id="1.10.40.30">
    <property type="entry name" value="Fumarase/aspartase (C-terminal domain)"/>
    <property type="match status" value="1"/>
</dbReference>
<dbReference type="InterPro" id="IPR008948">
    <property type="entry name" value="L-Aspartase-like"/>
</dbReference>
<dbReference type="NCBIfam" id="TIGR00928">
    <property type="entry name" value="purB"/>
    <property type="match status" value="1"/>
</dbReference>
<dbReference type="GO" id="GO:0005829">
    <property type="term" value="C:cytosol"/>
    <property type="evidence" value="ECO:0007669"/>
    <property type="project" value="TreeGrafter"/>
</dbReference>
<keyword evidence="2 4" id="KW-0456">Lyase</keyword>
<evidence type="ECO:0000256" key="2">
    <source>
        <dbReference type="ARBA" id="ARBA00023239"/>
    </source>
</evidence>
<dbReference type="InterPro" id="IPR022761">
    <property type="entry name" value="Fumarate_lyase_N"/>
</dbReference>
<dbReference type="GO" id="GO:0044208">
    <property type="term" value="P:'de novo' AMP biosynthetic process"/>
    <property type="evidence" value="ECO:0007669"/>
    <property type="project" value="TreeGrafter"/>
</dbReference>
<dbReference type="PRINTS" id="PR00149">
    <property type="entry name" value="FUMRATELYASE"/>
</dbReference>
<dbReference type="InterPro" id="IPR020557">
    <property type="entry name" value="Fumarate_lyase_CS"/>
</dbReference>
<sequence>MASHIIDMLMTRNVFGTEEMRNVWSEENRTQKHLDVEAALALSEAEERLIPEDAAKVISEKAKVEFLNLEEIAVEVQKVRHALTPTVNALQNVCGPGYGEYVHYGVTTQDVIDTGVILQLKEAHQVIVRELQEVASELARLAREHRETPMAGRTHGVQGIPTTFGFKLSVLLNEVIRHLDRLRESEARVFTGVLSGAVGTFASFGPLGQAVERRSLEMLGLAAPDICWHSSRDRVAEYISILGMISATLAKMGNEFYNLMRTEIDELEEPFTDGKVGSSTMPHKRNPSAFESLASLAKPIRYNVAMAQESMIVEHERELMAWRGEWILVSESCIYLSFQLSTAKAVLSGLVVKPTSMEKNLNLMGGLMMSERVMFALGEPLGKQTAHHVVYEICMKAVEEGRPFRDVLLENEQVREAIAIEELEHLLDPMTYLGSAPLIVDQVVEKAEQSGWLEVKQQSDETVHN</sequence>
<dbReference type="Pfam" id="PF10397">
    <property type="entry name" value="ADSL_C"/>
    <property type="match status" value="1"/>
</dbReference>
<dbReference type="AlphaFoldDB" id="A0A926RXE4"/>
<dbReference type="PROSITE" id="PS00163">
    <property type="entry name" value="FUMARATE_LYASES"/>
    <property type="match status" value="1"/>
</dbReference>
<dbReference type="Gene3D" id="1.20.200.10">
    <property type="entry name" value="Fumarase/aspartase (Central domain)"/>
    <property type="match status" value="1"/>
</dbReference>
<name>A0A926RXE4_9BACI</name>